<dbReference type="RefSeq" id="WP_206008509.1">
    <property type="nucleotide sequence ID" value="NZ_CP070619.1"/>
</dbReference>
<name>A0A974W6Q8_9NOCA</name>
<dbReference type="EMBL" id="CP070619">
    <property type="protein sequence ID" value="QSE92119.1"/>
    <property type="molecule type" value="Genomic_DNA"/>
</dbReference>
<reference evidence="1 2" key="2">
    <citation type="journal article" date="2022" name="Arch. Microbiol.">
        <title>Rhodococcus pseudokoreensis sp. nov. isolated from the rhizosphere of young M26 apple rootstocks.</title>
        <authorList>
            <person name="Kampfer P."/>
            <person name="Glaeser S.P."/>
            <person name="Blom J."/>
            <person name="Wolf J."/>
            <person name="Benning S."/>
            <person name="Schloter M."/>
            <person name="Neumann-Schaal M."/>
        </authorList>
    </citation>
    <scope>NUCLEOTIDE SEQUENCE [LARGE SCALE GENOMIC DNA]</scope>
    <source>
        <strain evidence="1 2">R79</strain>
    </source>
</reference>
<organism evidence="1 2">
    <name type="scientific">Rhodococcus pseudokoreensis</name>
    <dbReference type="NCBI Taxonomy" id="2811421"/>
    <lineage>
        <taxon>Bacteria</taxon>
        <taxon>Bacillati</taxon>
        <taxon>Actinomycetota</taxon>
        <taxon>Actinomycetes</taxon>
        <taxon>Mycobacteriales</taxon>
        <taxon>Nocardiaceae</taxon>
        <taxon>Rhodococcus</taxon>
    </lineage>
</organism>
<reference evidence="1 2" key="1">
    <citation type="journal article" date="2021" name="Microbiol. Resour. Announc.">
        <title>Complete Genome Sequences of Two Rhodococcus sp. Strains with Large and Linear Chromosomes, Isolated from Apple Rhizosphere.</title>
        <authorList>
            <person name="Benning S."/>
            <person name="Brugnone N."/>
            <person name="Siani R."/>
            <person name="Kublik S."/>
            <person name="Schloter M."/>
            <person name="Rad V."/>
        </authorList>
    </citation>
    <scope>NUCLEOTIDE SEQUENCE [LARGE SCALE GENOMIC DNA]</scope>
    <source>
        <strain evidence="1 2">R79</strain>
    </source>
</reference>
<evidence type="ECO:0000313" key="2">
    <source>
        <dbReference type="Proteomes" id="UP000662986"/>
    </source>
</evidence>
<sequence>MASPIDPPTARGMTMLVQTLTVFVDDEPVPTHRLWHPGDTVTATLSWLDEQELPAEIRSLAEEGPNDSGRGAFYVDRYPGFTTVPAMSVRGVVASIEVVANLALSTDDGWNILPGTVQMWCVPDTGTWRMPNLQCSIPSTARDFRFIEQHEYFERYGLATPTFRRDSRYFRVVLYLTG</sequence>
<dbReference type="Proteomes" id="UP000662986">
    <property type="component" value="Chromosome"/>
</dbReference>
<accession>A0A974W6Q8</accession>
<evidence type="ECO:0000313" key="1">
    <source>
        <dbReference type="EMBL" id="QSE92119.1"/>
    </source>
</evidence>
<gene>
    <name evidence="1" type="ORF">JWS13_27535</name>
</gene>
<keyword evidence="2" id="KW-1185">Reference proteome</keyword>
<protein>
    <submittedName>
        <fullName evidence="1">Uncharacterized protein</fullName>
    </submittedName>
</protein>
<proteinExistence type="predicted"/>